<evidence type="ECO:0000313" key="1">
    <source>
        <dbReference type="EMBL" id="WAR02709.1"/>
    </source>
</evidence>
<reference evidence="1" key="1">
    <citation type="submission" date="2022-11" db="EMBL/GenBank/DDBJ databases">
        <title>Centuries of genome instability and evolution in soft-shell clam transmissible cancer (bioRxiv).</title>
        <authorList>
            <person name="Hart S.F.M."/>
            <person name="Yonemitsu M.A."/>
            <person name="Giersch R.M."/>
            <person name="Beal B.F."/>
            <person name="Arriagada G."/>
            <person name="Davis B.W."/>
            <person name="Ostrander E.A."/>
            <person name="Goff S.P."/>
            <person name="Metzger M.J."/>
        </authorList>
    </citation>
    <scope>NUCLEOTIDE SEQUENCE</scope>
    <source>
        <strain evidence="1">MELC-2E11</strain>
        <tissue evidence="1">Siphon/mantle</tissue>
    </source>
</reference>
<proteinExistence type="predicted"/>
<dbReference type="Proteomes" id="UP001164746">
    <property type="component" value="Chromosome 4"/>
</dbReference>
<protein>
    <submittedName>
        <fullName evidence="1">Uncharacterized protein</fullName>
    </submittedName>
</protein>
<organism evidence="1 2">
    <name type="scientific">Mya arenaria</name>
    <name type="common">Soft-shell clam</name>
    <dbReference type="NCBI Taxonomy" id="6604"/>
    <lineage>
        <taxon>Eukaryota</taxon>
        <taxon>Metazoa</taxon>
        <taxon>Spiralia</taxon>
        <taxon>Lophotrochozoa</taxon>
        <taxon>Mollusca</taxon>
        <taxon>Bivalvia</taxon>
        <taxon>Autobranchia</taxon>
        <taxon>Heteroconchia</taxon>
        <taxon>Euheterodonta</taxon>
        <taxon>Imparidentia</taxon>
        <taxon>Neoheterodontei</taxon>
        <taxon>Myida</taxon>
        <taxon>Myoidea</taxon>
        <taxon>Myidae</taxon>
        <taxon>Mya</taxon>
    </lineage>
</organism>
<sequence length="96" mass="10796">MHNTEIAENFSLPYGARGKYLCISFSNQNMIIGADKNGKSPDGETYIQCAETDDMKALLSKKQDEISPCKKAHLRALCEYNQLHLISRTGKLLVYI</sequence>
<keyword evidence="2" id="KW-1185">Reference proteome</keyword>
<accession>A0ABY7E0C6</accession>
<dbReference type="EMBL" id="CP111015">
    <property type="protein sequence ID" value="WAR02709.1"/>
    <property type="molecule type" value="Genomic_DNA"/>
</dbReference>
<evidence type="ECO:0000313" key="2">
    <source>
        <dbReference type="Proteomes" id="UP001164746"/>
    </source>
</evidence>
<name>A0ABY7E0C6_MYAAR</name>
<gene>
    <name evidence="1" type="ORF">MAR_009267</name>
</gene>